<dbReference type="InParanoid" id="A0A1B7N478"/>
<dbReference type="Pfam" id="PF00035">
    <property type="entry name" value="dsrm"/>
    <property type="match status" value="1"/>
</dbReference>
<dbReference type="PROSITE" id="PS50137">
    <property type="entry name" value="DS_RBD"/>
    <property type="match status" value="1"/>
</dbReference>
<dbReference type="OrthoDB" id="112668at2759"/>
<protein>
    <recommendedName>
        <fullName evidence="2">DRBM domain-containing protein</fullName>
    </recommendedName>
</protein>
<keyword evidence="1" id="KW-0694">RNA-binding</keyword>
<dbReference type="EMBL" id="KV448241">
    <property type="protein sequence ID" value="OAX39664.1"/>
    <property type="molecule type" value="Genomic_DNA"/>
</dbReference>
<dbReference type="SUPFAM" id="SSF54768">
    <property type="entry name" value="dsRNA-binding domain-like"/>
    <property type="match status" value="1"/>
</dbReference>
<keyword evidence="4" id="KW-1185">Reference proteome</keyword>
<dbReference type="GO" id="GO:0003723">
    <property type="term" value="F:RNA binding"/>
    <property type="evidence" value="ECO:0007669"/>
    <property type="project" value="UniProtKB-UniRule"/>
</dbReference>
<reference evidence="3 4" key="1">
    <citation type="submission" date="2016-06" db="EMBL/GenBank/DDBJ databases">
        <title>Comparative genomics of the ectomycorrhizal sister species Rhizopogon vinicolor and Rhizopogon vesiculosus (Basidiomycota: Boletales) reveals a divergence of the mating type B locus.</title>
        <authorList>
            <consortium name="DOE Joint Genome Institute"/>
            <person name="Mujic A.B."/>
            <person name="Kuo A."/>
            <person name="Tritt A."/>
            <person name="Lipzen A."/>
            <person name="Chen C."/>
            <person name="Johnson J."/>
            <person name="Sharma A."/>
            <person name="Barry K."/>
            <person name="Grigoriev I.V."/>
            <person name="Spatafora J.W."/>
        </authorList>
    </citation>
    <scope>NUCLEOTIDE SEQUENCE [LARGE SCALE GENOMIC DNA]</scope>
    <source>
        <strain evidence="3 4">AM-OR11-026</strain>
    </source>
</reference>
<accession>A0A1B7N478</accession>
<evidence type="ECO:0000256" key="1">
    <source>
        <dbReference type="PROSITE-ProRule" id="PRU00266"/>
    </source>
</evidence>
<sequence>MSPANQYHYAMRLNNFFQRRYGASAHKRHQYKDTSSGPQYHLLWEGTYSIDGIKYGVGKGSNKKDVKEAAAEETIRLLAQERVFVP</sequence>
<dbReference type="Gene3D" id="3.30.160.20">
    <property type="match status" value="1"/>
</dbReference>
<evidence type="ECO:0000313" key="3">
    <source>
        <dbReference type="EMBL" id="OAX39664.1"/>
    </source>
</evidence>
<evidence type="ECO:0000259" key="2">
    <source>
        <dbReference type="PROSITE" id="PS50137"/>
    </source>
</evidence>
<gene>
    <name evidence="3" type="ORF">K503DRAFT_799474</name>
</gene>
<dbReference type="InterPro" id="IPR014720">
    <property type="entry name" value="dsRBD_dom"/>
</dbReference>
<organism evidence="3 4">
    <name type="scientific">Rhizopogon vinicolor AM-OR11-026</name>
    <dbReference type="NCBI Taxonomy" id="1314800"/>
    <lineage>
        <taxon>Eukaryota</taxon>
        <taxon>Fungi</taxon>
        <taxon>Dikarya</taxon>
        <taxon>Basidiomycota</taxon>
        <taxon>Agaricomycotina</taxon>
        <taxon>Agaricomycetes</taxon>
        <taxon>Agaricomycetidae</taxon>
        <taxon>Boletales</taxon>
        <taxon>Suillineae</taxon>
        <taxon>Rhizopogonaceae</taxon>
        <taxon>Rhizopogon</taxon>
    </lineage>
</organism>
<evidence type="ECO:0000313" key="4">
    <source>
        <dbReference type="Proteomes" id="UP000092154"/>
    </source>
</evidence>
<dbReference type="Proteomes" id="UP000092154">
    <property type="component" value="Unassembled WGS sequence"/>
</dbReference>
<proteinExistence type="predicted"/>
<feature type="domain" description="DRBM" evidence="2">
    <location>
        <begin position="8"/>
        <end position="80"/>
    </location>
</feature>
<dbReference type="AlphaFoldDB" id="A0A1B7N478"/>
<name>A0A1B7N478_9AGAM</name>